<evidence type="ECO:0000313" key="17">
    <source>
        <dbReference type="Proteomes" id="UP000502818"/>
    </source>
</evidence>
<dbReference type="EMBL" id="JXIG01000630">
    <property type="protein sequence ID" value="KIT95352.1"/>
    <property type="molecule type" value="Genomic_DNA"/>
</dbReference>
<evidence type="ECO:0000313" key="12">
    <source>
        <dbReference type="EMBL" id="KIT95352.1"/>
    </source>
</evidence>
<protein>
    <recommendedName>
        <fullName evidence="7">Probable poly-beta-1,6-N-acetyl-D-glucosamine export protein</fullName>
    </recommendedName>
    <alternativeName>
        <fullName evidence="9">Biofilm polysaccharide intercellular adhesin export protein</fullName>
    </alternativeName>
    <alternativeName>
        <fullName evidence="8">Intercellular adhesion protein C</fullName>
    </alternativeName>
</protein>
<feature type="transmembrane region" description="Helical" evidence="10">
    <location>
        <begin position="81"/>
        <end position="98"/>
    </location>
</feature>
<evidence type="ECO:0000313" key="16">
    <source>
        <dbReference type="Proteomes" id="UP000463077"/>
    </source>
</evidence>
<keyword evidence="6 10" id="KW-0472">Membrane</keyword>
<sequence>MKKIRLELVYLRAIICAIIIITHLLTQITLKHENLEGGSLVLQFYIRNIVIFGTPCFIILSQLLTTLNYQKVTYRYLTTRVKYILIPYILMGLFYSYSESLLTDSSFNKQFIENVLLGQWYGYFIVVIMQFFILSYIIFKINYNLFNSKILLLLSFILQQSFLYYFTNNTAFHDTVLHYYPLSENTIIFGWIFYFFLGAYMGYNYERVLNFLERYLVIMIVLAVATYFVFIALANGDYWNVTSFSYSLTPYNSIMFIVILGICTHFKTMLFNTIQMISAFSFFIYLLHPIILDSLFAYTNIFEDNTMVFLAISLLFILGLCIGVGMILREFYIFRFIIGKQPYKLNINAY</sequence>
<evidence type="ECO:0000256" key="4">
    <source>
        <dbReference type="ARBA" id="ARBA00022692"/>
    </source>
</evidence>
<reference evidence="12 15" key="1">
    <citation type="submission" date="2015-01" db="EMBL/GenBank/DDBJ databases">
        <title>Characterization of Swiss Staphylococcus aureus strains involved in food poisoning.</title>
        <authorList>
            <person name="Crovadore J."/>
            <person name="Chablais R."/>
            <person name="Tonacini J."/>
            <person name="Schnyder B."/>
            <person name="Lefort F."/>
        </authorList>
    </citation>
    <scope>NUCLEOTIDE SEQUENCE [LARGE SCALE GENOMIC DNA]</scope>
    <source>
        <strain evidence="12 15">SA-120</strain>
    </source>
</reference>
<dbReference type="RefSeq" id="WP_000723829.1">
    <property type="nucleotide sequence ID" value="NZ_AP017891.1"/>
</dbReference>
<evidence type="ECO:0000256" key="6">
    <source>
        <dbReference type="ARBA" id="ARBA00023136"/>
    </source>
</evidence>
<feature type="transmembrane region" description="Helical" evidence="10">
    <location>
        <begin position="215"/>
        <end position="233"/>
    </location>
</feature>
<feature type="transmembrane region" description="Helical" evidence="10">
    <location>
        <begin position="118"/>
        <end position="138"/>
    </location>
</feature>
<evidence type="ECO:0000256" key="5">
    <source>
        <dbReference type="ARBA" id="ARBA00022989"/>
    </source>
</evidence>
<dbReference type="PANTHER" id="PTHR40074:SF2">
    <property type="entry name" value="O-ACETYLTRANSFERASE WECH"/>
    <property type="match status" value="1"/>
</dbReference>
<evidence type="ECO:0000256" key="3">
    <source>
        <dbReference type="ARBA" id="ARBA00022475"/>
    </source>
</evidence>
<evidence type="ECO:0000256" key="7">
    <source>
        <dbReference type="ARBA" id="ARBA00041028"/>
    </source>
</evidence>
<organism evidence="12 15">
    <name type="scientific">Staphylococcus aureus</name>
    <dbReference type="NCBI Taxonomy" id="1280"/>
    <lineage>
        <taxon>Bacteria</taxon>
        <taxon>Bacillati</taxon>
        <taxon>Bacillota</taxon>
        <taxon>Bacilli</taxon>
        <taxon>Bacillales</taxon>
        <taxon>Staphylococcaceae</taxon>
        <taxon>Staphylococcus</taxon>
    </lineage>
</organism>
<dbReference type="PANTHER" id="PTHR40074">
    <property type="entry name" value="O-ACETYLTRANSFERASE WECH"/>
    <property type="match status" value="1"/>
</dbReference>
<dbReference type="InterPro" id="IPR002656">
    <property type="entry name" value="Acyl_transf_3_dom"/>
</dbReference>
<comment type="similarity">
    <text evidence="2">Belongs to the acyltransferase 3 family.</text>
</comment>
<dbReference type="Proteomes" id="UP000463077">
    <property type="component" value="Unassembled WGS sequence"/>
</dbReference>
<evidence type="ECO:0000313" key="14">
    <source>
        <dbReference type="EMBL" id="QJR08803.1"/>
    </source>
</evidence>
<dbReference type="Proteomes" id="UP000502818">
    <property type="component" value="Chromosome"/>
</dbReference>
<feature type="transmembrane region" description="Helical" evidence="10">
    <location>
        <begin position="150"/>
        <end position="167"/>
    </location>
</feature>
<dbReference type="OMA" id="YHFYFVP"/>
<proteinExistence type="inferred from homology"/>
<evidence type="ECO:0000313" key="13">
    <source>
        <dbReference type="EMBL" id="MUG51093.1"/>
    </source>
</evidence>
<dbReference type="EMBL" id="WFHO01000002">
    <property type="protein sequence ID" value="MUG51093.1"/>
    <property type="molecule type" value="Genomic_DNA"/>
</dbReference>
<dbReference type="GO" id="GO:0009246">
    <property type="term" value="P:enterobacterial common antigen biosynthetic process"/>
    <property type="evidence" value="ECO:0007669"/>
    <property type="project" value="TreeGrafter"/>
</dbReference>
<accession>A0A0D1FAH8</accession>
<evidence type="ECO:0000256" key="9">
    <source>
        <dbReference type="ARBA" id="ARBA00042839"/>
    </source>
</evidence>
<keyword evidence="13" id="KW-0808">Transferase</keyword>
<feature type="transmembrane region" description="Helical" evidence="10">
    <location>
        <begin position="187"/>
        <end position="203"/>
    </location>
</feature>
<gene>
    <name evidence="13" type="ORF">GAY54_00805</name>
    <name evidence="14" type="ORF">HH313_002804</name>
    <name evidence="12" type="ORF">QU38_15725</name>
</gene>
<keyword evidence="3" id="KW-1003">Cell membrane</keyword>
<evidence type="ECO:0000256" key="1">
    <source>
        <dbReference type="ARBA" id="ARBA00004651"/>
    </source>
</evidence>
<evidence type="ECO:0000259" key="11">
    <source>
        <dbReference type="Pfam" id="PF01757"/>
    </source>
</evidence>
<dbReference type="Proteomes" id="UP000032274">
    <property type="component" value="Unassembled WGS sequence"/>
</dbReference>
<feature type="transmembrane region" description="Helical" evidence="10">
    <location>
        <begin position="49"/>
        <end position="69"/>
    </location>
</feature>
<reference evidence="13 16" key="2">
    <citation type="journal article" date="2019" name="Int. J. Infect. Dis.">
        <title>Characterization of a community-acquired methicillin-resistant sequence type 338 Staphylococcus aureus strain containing a staphylococcal cassette chromosome mec type VT.</title>
        <authorList>
            <person name="Chen Y."/>
            <person name="Hong J."/>
            <person name="Chen Y."/>
            <person name="Wang H."/>
            <person name="Yu Y."/>
            <person name="Qu T."/>
        </authorList>
    </citation>
    <scope>NUCLEOTIDE SEQUENCE [LARGE SCALE GENOMIC DNA]</scope>
    <source>
        <strain evidence="13 16">LJ05</strain>
    </source>
</reference>
<keyword evidence="5 10" id="KW-1133">Transmembrane helix</keyword>
<comment type="subcellular location">
    <subcellularLocation>
        <location evidence="1">Cell membrane</location>
        <topology evidence="1">Multi-pass membrane protein</topology>
    </subcellularLocation>
</comment>
<dbReference type="EMBL" id="CP053070">
    <property type="protein sequence ID" value="QJR08803.1"/>
    <property type="molecule type" value="Genomic_DNA"/>
</dbReference>
<reference evidence="14 17" key="3">
    <citation type="submission" date="2020-04" db="EMBL/GenBank/DDBJ databases">
        <authorList>
            <person name="Kim J.-M."/>
            <person name="Chung S.H."/>
            <person name="Kim I."/>
            <person name="Kim J.-S."/>
        </authorList>
    </citation>
    <scope>NUCLEOTIDE SEQUENCE [LARGE SCALE GENOMIC DNA]</scope>
    <source>
        <strain evidence="14">HL20709</strain>
    </source>
</reference>
<keyword evidence="4 10" id="KW-0812">Transmembrane</keyword>
<feature type="domain" description="Acyltransferase 3" evidence="11">
    <location>
        <begin position="9"/>
        <end position="323"/>
    </location>
</feature>
<keyword evidence="13" id="KW-0012">Acyltransferase</keyword>
<dbReference type="Pfam" id="PF01757">
    <property type="entry name" value="Acyl_transf_3"/>
    <property type="match status" value="1"/>
</dbReference>
<feature type="transmembrane region" description="Helical" evidence="10">
    <location>
        <begin position="307"/>
        <end position="328"/>
    </location>
</feature>
<evidence type="ECO:0000256" key="10">
    <source>
        <dbReference type="SAM" id="Phobius"/>
    </source>
</evidence>
<evidence type="ECO:0000256" key="8">
    <source>
        <dbReference type="ARBA" id="ARBA00042402"/>
    </source>
</evidence>
<feature type="transmembrane region" description="Helical" evidence="10">
    <location>
        <begin position="9"/>
        <end position="29"/>
    </location>
</feature>
<dbReference type="GO" id="GO:0005886">
    <property type="term" value="C:plasma membrane"/>
    <property type="evidence" value="ECO:0007669"/>
    <property type="project" value="UniProtKB-SubCell"/>
</dbReference>
<dbReference type="KEGG" id="sams:NI36_13435"/>
<dbReference type="GO" id="GO:0016413">
    <property type="term" value="F:O-acetyltransferase activity"/>
    <property type="evidence" value="ECO:0007669"/>
    <property type="project" value="TreeGrafter"/>
</dbReference>
<name>A0A0D1FAH8_STAAU</name>
<dbReference type="AlphaFoldDB" id="A0A0D1FAH8"/>
<evidence type="ECO:0000256" key="2">
    <source>
        <dbReference type="ARBA" id="ARBA00007400"/>
    </source>
</evidence>
<evidence type="ECO:0000313" key="15">
    <source>
        <dbReference type="Proteomes" id="UP000032274"/>
    </source>
</evidence>